<reference evidence="2" key="1">
    <citation type="submission" date="2021-01" db="EMBL/GenBank/DDBJ databases">
        <title>Whole genome shotgun sequence of Virgisporangium aurantiacum NBRC 16421.</title>
        <authorList>
            <person name="Komaki H."/>
            <person name="Tamura T."/>
        </authorList>
    </citation>
    <scope>NUCLEOTIDE SEQUENCE</scope>
    <source>
        <strain evidence="2">NBRC 16421</strain>
    </source>
</reference>
<proteinExistence type="predicted"/>
<feature type="region of interest" description="Disordered" evidence="1">
    <location>
        <begin position="1"/>
        <end position="20"/>
    </location>
</feature>
<gene>
    <name evidence="2" type="ORF">Vau01_106150</name>
</gene>
<dbReference type="AlphaFoldDB" id="A0A8J4E6C9"/>
<accession>A0A8J4E6C9</accession>
<dbReference type="Proteomes" id="UP000612585">
    <property type="component" value="Unassembled WGS sequence"/>
</dbReference>
<dbReference type="RefSeq" id="WP_204009138.1">
    <property type="nucleotide sequence ID" value="NZ_BOPG01000088.1"/>
</dbReference>
<evidence type="ECO:0000256" key="1">
    <source>
        <dbReference type="SAM" id="MobiDB-lite"/>
    </source>
</evidence>
<dbReference type="EMBL" id="BOPG01000088">
    <property type="protein sequence ID" value="GIJ63099.1"/>
    <property type="molecule type" value="Genomic_DNA"/>
</dbReference>
<keyword evidence="3" id="KW-1185">Reference proteome</keyword>
<comment type="caution">
    <text evidence="2">The sequence shown here is derived from an EMBL/GenBank/DDBJ whole genome shotgun (WGS) entry which is preliminary data.</text>
</comment>
<name>A0A8J4E6C9_9ACTN</name>
<sequence>MALRFIGVDPNTPDTGSPTIWVDEEDDCIVIQGWRITDEATLSEIRATGPIPDHETVLKIPRRMAPFLREVSG</sequence>
<organism evidence="2 3">
    <name type="scientific">Virgisporangium aurantiacum</name>
    <dbReference type="NCBI Taxonomy" id="175570"/>
    <lineage>
        <taxon>Bacteria</taxon>
        <taxon>Bacillati</taxon>
        <taxon>Actinomycetota</taxon>
        <taxon>Actinomycetes</taxon>
        <taxon>Micromonosporales</taxon>
        <taxon>Micromonosporaceae</taxon>
        <taxon>Virgisporangium</taxon>
    </lineage>
</organism>
<protein>
    <submittedName>
        <fullName evidence="2">Uncharacterized protein</fullName>
    </submittedName>
</protein>
<evidence type="ECO:0000313" key="2">
    <source>
        <dbReference type="EMBL" id="GIJ63099.1"/>
    </source>
</evidence>
<evidence type="ECO:0000313" key="3">
    <source>
        <dbReference type="Proteomes" id="UP000612585"/>
    </source>
</evidence>